<feature type="region of interest" description="Disordered" evidence="1">
    <location>
        <begin position="165"/>
        <end position="189"/>
    </location>
</feature>
<evidence type="ECO:0000313" key="2">
    <source>
        <dbReference type="EMBL" id="CEL94346.1"/>
    </source>
</evidence>
<dbReference type="AlphaFoldDB" id="A0A0G4EG36"/>
<feature type="region of interest" description="Disordered" evidence="1">
    <location>
        <begin position="1"/>
        <end position="109"/>
    </location>
</feature>
<feature type="compositionally biased region" description="Acidic residues" evidence="1">
    <location>
        <begin position="16"/>
        <end position="26"/>
    </location>
</feature>
<dbReference type="InParanoid" id="A0A0G4EG36"/>
<feature type="compositionally biased region" description="Basic and acidic residues" evidence="1">
    <location>
        <begin position="87"/>
        <end position="97"/>
    </location>
</feature>
<sequence length="189" mass="20704">MDAGRAAKRARRDEPIADDDDDEDQPEISSSESESSDEAEEEDSPGGGDDAMDEGYGDEDIDECMTDENAPEEREGGGMGEWIYPGRRTDGAIEPEQHQAASSDQDDSSVMRLFSRSGAVGHIAKDHPDLLAESNTLAAVSPPPLCADLEIKAIREREEAIKKLDHRHVEQMEETKEKHRQPFGAHSAS</sequence>
<reference evidence="2 3" key="1">
    <citation type="submission" date="2014-11" db="EMBL/GenBank/DDBJ databases">
        <authorList>
            <person name="Zhu J."/>
            <person name="Qi W."/>
            <person name="Song R."/>
        </authorList>
    </citation>
    <scope>NUCLEOTIDE SEQUENCE [LARGE SCALE GENOMIC DNA]</scope>
</reference>
<name>A0A0G4EG36_VITBC</name>
<feature type="compositionally biased region" description="Basic and acidic residues" evidence="1">
    <location>
        <begin position="165"/>
        <end position="177"/>
    </location>
</feature>
<evidence type="ECO:0000256" key="1">
    <source>
        <dbReference type="SAM" id="MobiDB-lite"/>
    </source>
</evidence>
<evidence type="ECO:0000313" key="3">
    <source>
        <dbReference type="Proteomes" id="UP000041254"/>
    </source>
</evidence>
<feature type="compositionally biased region" description="Basic residues" evidence="1">
    <location>
        <begin position="1"/>
        <end position="10"/>
    </location>
</feature>
<protein>
    <submittedName>
        <fullName evidence="2">Uncharacterized protein</fullName>
    </submittedName>
</protein>
<accession>A0A0G4EG36</accession>
<keyword evidence="3" id="KW-1185">Reference proteome</keyword>
<gene>
    <name evidence="2" type="ORF">Vbra_2012</name>
</gene>
<dbReference type="EMBL" id="CDMY01000217">
    <property type="protein sequence ID" value="CEL94346.1"/>
    <property type="molecule type" value="Genomic_DNA"/>
</dbReference>
<organism evidence="2 3">
    <name type="scientific">Vitrella brassicaformis (strain CCMP3155)</name>
    <dbReference type="NCBI Taxonomy" id="1169540"/>
    <lineage>
        <taxon>Eukaryota</taxon>
        <taxon>Sar</taxon>
        <taxon>Alveolata</taxon>
        <taxon>Colpodellida</taxon>
        <taxon>Vitrellaceae</taxon>
        <taxon>Vitrella</taxon>
    </lineage>
</organism>
<feature type="compositionally biased region" description="Acidic residues" evidence="1">
    <location>
        <begin position="34"/>
        <end position="70"/>
    </location>
</feature>
<dbReference type="VEuPathDB" id="CryptoDB:Vbra_2012"/>
<proteinExistence type="predicted"/>
<dbReference type="Proteomes" id="UP000041254">
    <property type="component" value="Unassembled WGS sequence"/>
</dbReference>